<organism evidence="2 3">
    <name type="scientific">Amycolatopsis mediterranei (strain U-32)</name>
    <dbReference type="NCBI Taxonomy" id="749927"/>
    <lineage>
        <taxon>Bacteria</taxon>
        <taxon>Bacillati</taxon>
        <taxon>Actinomycetota</taxon>
        <taxon>Actinomycetes</taxon>
        <taxon>Pseudonocardiales</taxon>
        <taxon>Pseudonocardiaceae</taxon>
        <taxon>Amycolatopsis</taxon>
    </lineage>
</organism>
<proteinExistence type="predicted"/>
<dbReference type="RefSeq" id="WP_013224787.1">
    <property type="nucleotide sequence ID" value="NC_014318.1"/>
</dbReference>
<accession>A0A0H3D234</accession>
<dbReference type="AlphaFoldDB" id="A0A0H3D234"/>
<dbReference type="EMBL" id="CP002000">
    <property type="protein sequence ID" value="ADJ44715.1"/>
    <property type="molecule type" value="Genomic_DNA"/>
</dbReference>
<dbReference type="KEGG" id="amd:AMED_2921"/>
<evidence type="ECO:0000313" key="3">
    <source>
        <dbReference type="Proteomes" id="UP000000328"/>
    </source>
</evidence>
<gene>
    <name evidence="2" type="ordered locus">AMED_2921</name>
</gene>
<dbReference type="GeneID" id="92870693"/>
<name>A0A0H3D234_AMYMU</name>
<dbReference type="HOGENOM" id="CLU_2857790_0_0_11"/>
<feature type="region of interest" description="Disordered" evidence="1">
    <location>
        <begin position="23"/>
        <end position="64"/>
    </location>
</feature>
<evidence type="ECO:0000313" key="2">
    <source>
        <dbReference type="EMBL" id="ADJ44715.1"/>
    </source>
</evidence>
<reference evidence="2 3" key="1">
    <citation type="journal article" date="2010" name="Cell Res.">
        <title>Complete genome sequence of the rifamycin SV-producing Amycolatopsis mediterranei U32 revealed its genetic characteristics in phylogeny and metabolism.</title>
        <authorList>
            <person name="Zhao W."/>
            <person name="Zhong Y."/>
            <person name="Yuan H."/>
            <person name="Wang J."/>
            <person name="Zheng H."/>
            <person name="Wang Y."/>
            <person name="Cen X."/>
            <person name="Xu F."/>
            <person name="Bai J."/>
            <person name="Han X."/>
            <person name="Lu G."/>
            <person name="Zhu Y."/>
            <person name="Shao Z."/>
            <person name="Yan H."/>
            <person name="Li C."/>
            <person name="Peng N."/>
            <person name="Zhang Z."/>
            <person name="Zhang Y."/>
            <person name="Lin W."/>
            <person name="Fan Y."/>
            <person name="Qin Z."/>
            <person name="Hu Y."/>
            <person name="Zhu B."/>
            <person name="Wang S."/>
            <person name="Ding X."/>
            <person name="Zhao G.P."/>
        </authorList>
    </citation>
    <scope>NUCLEOTIDE SEQUENCE [LARGE SCALE GENOMIC DNA]</scope>
    <source>
        <strain evidence="3">U-32</strain>
    </source>
</reference>
<sequence>MNENKFTTNENAETLAENLLATAEGGGLRGYHPVDAAEEPATPPSGPGGVGLPDPPAEAPAEAD</sequence>
<dbReference type="Proteomes" id="UP000000328">
    <property type="component" value="Chromosome"/>
</dbReference>
<protein>
    <submittedName>
        <fullName evidence="2">Uncharacterized protein</fullName>
    </submittedName>
</protein>
<dbReference type="PATRIC" id="fig|749927.5.peg.3017"/>
<evidence type="ECO:0000256" key="1">
    <source>
        <dbReference type="SAM" id="MobiDB-lite"/>
    </source>
</evidence>